<keyword evidence="4" id="KW-0472">Membrane</keyword>
<dbReference type="PROSITE" id="PS51762">
    <property type="entry name" value="GH16_2"/>
    <property type="match status" value="1"/>
</dbReference>
<dbReference type="EMBL" id="CP025746">
    <property type="protein sequence ID" value="QAA34888.1"/>
    <property type="molecule type" value="Genomic_DNA"/>
</dbReference>
<evidence type="ECO:0000259" key="6">
    <source>
        <dbReference type="PROSITE" id="PS51762"/>
    </source>
</evidence>
<accession>A0A410E0S0</accession>
<dbReference type="PANTHER" id="PTHR10963">
    <property type="entry name" value="GLYCOSYL HYDROLASE-RELATED"/>
    <property type="match status" value="1"/>
</dbReference>
<dbReference type="InterPro" id="IPR008979">
    <property type="entry name" value="Galactose-bd-like_sf"/>
</dbReference>
<dbReference type="InterPro" id="IPR000757">
    <property type="entry name" value="Beta-glucanase-like"/>
</dbReference>
<keyword evidence="2" id="KW-0378">Hydrolase</keyword>
<dbReference type="Gene3D" id="2.60.120.200">
    <property type="match status" value="1"/>
</dbReference>
<dbReference type="GO" id="GO:0005975">
    <property type="term" value="P:carbohydrate metabolic process"/>
    <property type="evidence" value="ECO:0007669"/>
    <property type="project" value="InterPro"/>
</dbReference>
<evidence type="ECO:0000256" key="5">
    <source>
        <dbReference type="SAM" id="SignalP"/>
    </source>
</evidence>
<dbReference type="AlphaFoldDB" id="A0A410E0S0"/>
<sequence length="1222" mass="133421">MSKISKIVAVVFLFMATMTMNAFAAEETNIQPELSVQTDKSEYSDSDNITEIVKVNNLSTNPLTNIEIKVQMPKGYVAEDGKGSSGERIYTIPQIAGGHTSETSVVLTPKNPGTSVILPTKNSETSVVSTPKNGETNVVLPTKNPGTSVVLPMKNSETSVVSTPKNGETNVVLPTKNSGTSVVLPMKNSETSVVSTPESGKTSVAAPTKDPETSVVSPTGKSGQVEGLNANNTKTGIFSHKELWVCIVLISAGLIVFAVKKKKGKKLFTLLLVITMIGAAIPEIGMRRAYAAETGTTTKTITATKDITVAGKNVTLLVTMTFENQGEVAQKLSYEGYKLKWQDDFNETTLNRDDWNVETHDAGWVNAEKQKYVDSDKNIYLKDGKLVIKPIKTVDENGVTSYTSGRINTQNKKDFKYGIFEARLKVPKGQGYLPAFWLMPTDENNYGQWPRCGEIDAAEIMGQDTSKVYGTIHYGNPHNQSQGTTLLSNDTFSDTYHDFAVEWLPGKINWYMDGVMYHSEDNWYSRTEGQGEITYPAPFDQKFYMILNLAVGGSWVGNPDETTDFENQAYSIDYVRVYQKDSYDENVTKPENSVTFRDPAEDGNYIINGNFATQENLTDDKDWRFITAVGGDAKAEINNNKIDINTTNGGTADYSVQLVQPNIPLKKGGTYQVTFDAWADDARAMKVAVTGPNNGYVRYMADTGLSLTTEKSPYTFNFSMKQDDDANGRMEFNMGNAGSAASIHITNVTLKKISQSDGSNEAKTVLADGNYVYNANFQEGTNHMGFWNIKAANGNASVTPLEDGRRLKIEASEETTDANPVVISQNGLALTAGTNYALSFKAEGESGKNIQAAVVGKTFDAALDGKNNLYNYKFKMPATSGGNDIAFKINEPGIYYLDEIRIVEDTLIKNGSFNAGFAGYDPYVDGSADATYVVDSLTEKNAAAFTIKNTGDQGWKIQLKQNNVELDKDQWYRLTLEAKSSLNRKLMFAIQRDGSADNNWDPYSGEKIVNLTNNYQTFTIDFQMNKPTDLKSILSISMGAVGGTQITTQHQICIDNINLEKIDAPAVQVTPVGENLLKNSNFATGSNGWESAITAPAQATSAFTDNKATYCITNVGSADWNVQLKQSGITLEKGGRYKVTFKANSTEARTVKLAMLTATYGWYGGADIALTKDVTKDAVAEFTVNDPTDTNITMVVSMGLIDGVTTPTSTITLSDFSLVKEQ</sequence>
<feature type="signal peptide" evidence="5">
    <location>
        <begin position="1"/>
        <end position="24"/>
    </location>
</feature>
<reference evidence="7 8" key="1">
    <citation type="submission" date="2018-01" db="EMBL/GenBank/DDBJ databases">
        <title>Genome Sequencing and Assembly of Anaerobacter polyendosporus strain CT4.</title>
        <authorList>
            <person name="Tachaapaikoon C."/>
            <person name="Sutheeworapong S."/>
            <person name="Jenjaroenpun P."/>
            <person name="Wongsurawat T."/>
            <person name="Nookeaw I."/>
            <person name="Cheawchanlertfa P."/>
            <person name="Kosugi A."/>
            <person name="Cheevadhanarak S."/>
            <person name="Ratanakhanokchai K."/>
        </authorList>
    </citation>
    <scope>NUCLEOTIDE SEQUENCE [LARGE SCALE GENOMIC DNA]</scope>
    <source>
        <strain evidence="7 8">CT4</strain>
    </source>
</reference>
<feature type="domain" description="GH16" evidence="6">
    <location>
        <begin position="339"/>
        <end position="583"/>
    </location>
</feature>
<feature type="transmembrane region" description="Helical" evidence="4">
    <location>
        <begin position="242"/>
        <end position="260"/>
    </location>
</feature>
<dbReference type="Proteomes" id="UP000286268">
    <property type="component" value="Chromosome"/>
</dbReference>
<organism evidence="7 8">
    <name type="scientific">Clostridium manihotivorum</name>
    <dbReference type="NCBI Taxonomy" id="2320868"/>
    <lineage>
        <taxon>Bacteria</taxon>
        <taxon>Bacillati</taxon>
        <taxon>Bacillota</taxon>
        <taxon>Clostridia</taxon>
        <taxon>Eubacteriales</taxon>
        <taxon>Clostridiaceae</taxon>
        <taxon>Clostridium</taxon>
    </lineage>
</organism>
<evidence type="ECO:0000256" key="4">
    <source>
        <dbReference type="SAM" id="Phobius"/>
    </source>
</evidence>
<keyword evidence="8" id="KW-1185">Reference proteome</keyword>
<feature type="compositionally biased region" description="Polar residues" evidence="3">
    <location>
        <begin position="188"/>
        <end position="202"/>
    </location>
</feature>
<dbReference type="SUPFAM" id="SSF49899">
    <property type="entry name" value="Concanavalin A-like lectins/glucanases"/>
    <property type="match status" value="1"/>
</dbReference>
<keyword evidence="5" id="KW-0732">Signal</keyword>
<feature type="compositionally biased region" description="Polar residues" evidence="3">
    <location>
        <begin position="156"/>
        <end position="169"/>
    </location>
</feature>
<evidence type="ECO:0000256" key="1">
    <source>
        <dbReference type="ARBA" id="ARBA00006865"/>
    </source>
</evidence>
<evidence type="ECO:0000256" key="3">
    <source>
        <dbReference type="SAM" id="MobiDB-lite"/>
    </source>
</evidence>
<dbReference type="Pfam" id="PF00722">
    <property type="entry name" value="Glyco_hydro_16"/>
    <property type="match status" value="1"/>
</dbReference>
<dbReference type="CDD" id="cd08023">
    <property type="entry name" value="GH16_laminarinase_like"/>
    <property type="match status" value="1"/>
</dbReference>
<dbReference type="KEGG" id="cmah:C1I91_26420"/>
<dbReference type="SUPFAM" id="SSF49785">
    <property type="entry name" value="Galactose-binding domain-like"/>
    <property type="match status" value="4"/>
</dbReference>
<dbReference type="GO" id="GO:0004553">
    <property type="term" value="F:hydrolase activity, hydrolyzing O-glycosyl compounds"/>
    <property type="evidence" value="ECO:0007669"/>
    <property type="project" value="InterPro"/>
</dbReference>
<proteinExistence type="inferred from homology"/>
<keyword evidence="4" id="KW-1133">Transmembrane helix</keyword>
<dbReference type="InterPro" id="IPR003305">
    <property type="entry name" value="CenC_carb-bd"/>
</dbReference>
<feature type="transmembrane region" description="Helical" evidence="4">
    <location>
        <begin position="267"/>
        <end position="286"/>
    </location>
</feature>
<comment type="similarity">
    <text evidence="1">Belongs to the glycosyl hydrolase 16 family.</text>
</comment>
<evidence type="ECO:0000256" key="2">
    <source>
        <dbReference type="ARBA" id="ARBA00022801"/>
    </source>
</evidence>
<feature type="chain" id="PRO_5019145582" description="GH16 domain-containing protein" evidence="5">
    <location>
        <begin position="25"/>
        <end position="1222"/>
    </location>
</feature>
<dbReference type="InterPro" id="IPR013320">
    <property type="entry name" value="ConA-like_dom_sf"/>
</dbReference>
<feature type="region of interest" description="Disordered" evidence="3">
    <location>
        <begin position="156"/>
        <end position="176"/>
    </location>
</feature>
<protein>
    <recommendedName>
        <fullName evidence="6">GH16 domain-containing protein</fullName>
    </recommendedName>
</protein>
<evidence type="ECO:0000313" key="8">
    <source>
        <dbReference type="Proteomes" id="UP000286268"/>
    </source>
</evidence>
<dbReference type="PANTHER" id="PTHR10963:SF55">
    <property type="entry name" value="GLYCOSIDE HYDROLASE FAMILY 16 PROTEIN"/>
    <property type="match status" value="1"/>
</dbReference>
<keyword evidence="4" id="KW-0812">Transmembrane</keyword>
<dbReference type="InterPro" id="IPR050546">
    <property type="entry name" value="Glycosyl_Hydrlase_16"/>
</dbReference>
<dbReference type="RefSeq" id="WP_128215600.1">
    <property type="nucleotide sequence ID" value="NZ_CP025746.1"/>
</dbReference>
<dbReference type="Pfam" id="PF02018">
    <property type="entry name" value="CBM_4_9"/>
    <property type="match status" value="3"/>
</dbReference>
<dbReference type="OrthoDB" id="9809583at2"/>
<gene>
    <name evidence="7" type="ORF">C1I91_26420</name>
</gene>
<dbReference type="Gene3D" id="2.60.120.260">
    <property type="entry name" value="Galactose-binding domain-like"/>
    <property type="match status" value="4"/>
</dbReference>
<name>A0A410E0S0_9CLOT</name>
<evidence type="ECO:0000313" key="7">
    <source>
        <dbReference type="EMBL" id="QAA34888.1"/>
    </source>
</evidence>
<feature type="region of interest" description="Disordered" evidence="3">
    <location>
        <begin position="188"/>
        <end position="222"/>
    </location>
</feature>